<keyword evidence="1" id="KW-0378">Hydrolase</keyword>
<dbReference type="PROSITE" id="PS00893">
    <property type="entry name" value="NUDIX_BOX"/>
    <property type="match status" value="1"/>
</dbReference>
<dbReference type="SUPFAM" id="SSF55811">
    <property type="entry name" value="Nudix"/>
    <property type="match status" value="1"/>
</dbReference>
<dbReference type="CDD" id="cd18888">
    <property type="entry name" value="NUDIX_ADPRase_Nudt5"/>
    <property type="match status" value="1"/>
</dbReference>
<evidence type="ECO:0000313" key="4">
    <source>
        <dbReference type="Proteomes" id="UP000807469"/>
    </source>
</evidence>
<dbReference type="Proteomes" id="UP000807469">
    <property type="component" value="Unassembled WGS sequence"/>
</dbReference>
<evidence type="ECO:0000256" key="1">
    <source>
        <dbReference type="ARBA" id="ARBA00022801"/>
    </source>
</evidence>
<protein>
    <recommendedName>
        <fullName evidence="2">Nudix hydrolase domain-containing protein</fullName>
    </recommendedName>
</protein>
<dbReference type="GO" id="GO:0019693">
    <property type="term" value="P:ribose phosphate metabolic process"/>
    <property type="evidence" value="ECO:0007669"/>
    <property type="project" value="TreeGrafter"/>
</dbReference>
<evidence type="ECO:0000259" key="2">
    <source>
        <dbReference type="PROSITE" id="PS51462"/>
    </source>
</evidence>
<comment type="caution">
    <text evidence="3">The sequence shown here is derived from an EMBL/GenBank/DDBJ whole genome shotgun (WGS) entry which is preliminary data.</text>
</comment>
<dbReference type="AlphaFoldDB" id="A0A9P6D6J5"/>
<dbReference type="PANTHER" id="PTHR11839">
    <property type="entry name" value="UDP/ADP-SUGAR PYROPHOSPHATASE"/>
    <property type="match status" value="1"/>
</dbReference>
<dbReference type="EMBL" id="MU155141">
    <property type="protein sequence ID" value="KAF9484718.1"/>
    <property type="molecule type" value="Genomic_DNA"/>
</dbReference>
<keyword evidence="4" id="KW-1185">Reference proteome</keyword>
<sequence length="215" mass="24010">MAHNLPKIISTADLTASEARWIALKKAKYLDQDGIERSWEYAERKTRAKTTGVDAVAVFAVIRSKTNAFPTSTIVIEQYRPPIGKFIIGEFFAYLQLIGLVDEGETIETTAIRELHEETGFRADKVLQISPVIVSDPGMSNANMQLAVLSVTLEDKMETPKPQLEAGEHIVTRVVELSKLQEALDGKLYYDREGFVVDARLSHFVSGYTLAHQLK</sequence>
<feature type="domain" description="Nudix hydrolase" evidence="2">
    <location>
        <begin position="51"/>
        <end position="197"/>
    </location>
</feature>
<dbReference type="GO" id="GO:0006753">
    <property type="term" value="P:nucleoside phosphate metabolic process"/>
    <property type="evidence" value="ECO:0007669"/>
    <property type="project" value="TreeGrafter"/>
</dbReference>
<gene>
    <name evidence="3" type="ORF">BDN70DRAFT_797175</name>
</gene>
<dbReference type="OrthoDB" id="10249920at2759"/>
<dbReference type="Gene3D" id="3.90.79.10">
    <property type="entry name" value="Nucleoside Triphosphate Pyrophosphohydrolase"/>
    <property type="match status" value="1"/>
</dbReference>
<dbReference type="InterPro" id="IPR000086">
    <property type="entry name" value="NUDIX_hydrolase_dom"/>
</dbReference>
<proteinExistence type="predicted"/>
<dbReference type="InterPro" id="IPR020084">
    <property type="entry name" value="NUDIX_hydrolase_CS"/>
</dbReference>
<dbReference type="InterPro" id="IPR015797">
    <property type="entry name" value="NUDIX_hydrolase-like_dom_sf"/>
</dbReference>
<dbReference type="PROSITE" id="PS51462">
    <property type="entry name" value="NUDIX"/>
    <property type="match status" value="1"/>
</dbReference>
<dbReference type="GO" id="GO:0005634">
    <property type="term" value="C:nucleus"/>
    <property type="evidence" value="ECO:0007669"/>
    <property type="project" value="TreeGrafter"/>
</dbReference>
<dbReference type="GO" id="GO:0047631">
    <property type="term" value="F:ADP-ribose diphosphatase activity"/>
    <property type="evidence" value="ECO:0007669"/>
    <property type="project" value="TreeGrafter"/>
</dbReference>
<organism evidence="3 4">
    <name type="scientific">Pholiota conissans</name>
    <dbReference type="NCBI Taxonomy" id="109636"/>
    <lineage>
        <taxon>Eukaryota</taxon>
        <taxon>Fungi</taxon>
        <taxon>Dikarya</taxon>
        <taxon>Basidiomycota</taxon>
        <taxon>Agaricomycotina</taxon>
        <taxon>Agaricomycetes</taxon>
        <taxon>Agaricomycetidae</taxon>
        <taxon>Agaricales</taxon>
        <taxon>Agaricineae</taxon>
        <taxon>Strophariaceae</taxon>
        <taxon>Pholiota</taxon>
    </lineage>
</organism>
<dbReference type="PANTHER" id="PTHR11839:SF1">
    <property type="entry name" value="ADP-SUGAR PYROPHOSPHATASE"/>
    <property type="match status" value="1"/>
</dbReference>
<evidence type="ECO:0000313" key="3">
    <source>
        <dbReference type="EMBL" id="KAF9484718.1"/>
    </source>
</evidence>
<reference evidence="3" key="1">
    <citation type="submission" date="2020-11" db="EMBL/GenBank/DDBJ databases">
        <authorList>
            <consortium name="DOE Joint Genome Institute"/>
            <person name="Ahrendt S."/>
            <person name="Riley R."/>
            <person name="Andreopoulos W."/>
            <person name="Labutti K."/>
            <person name="Pangilinan J."/>
            <person name="Ruiz-Duenas F.J."/>
            <person name="Barrasa J.M."/>
            <person name="Sanchez-Garcia M."/>
            <person name="Camarero S."/>
            <person name="Miyauchi S."/>
            <person name="Serrano A."/>
            <person name="Linde D."/>
            <person name="Babiker R."/>
            <person name="Drula E."/>
            <person name="Ayuso-Fernandez I."/>
            <person name="Pacheco R."/>
            <person name="Padilla G."/>
            <person name="Ferreira P."/>
            <person name="Barriuso J."/>
            <person name="Kellner H."/>
            <person name="Castanera R."/>
            <person name="Alfaro M."/>
            <person name="Ramirez L."/>
            <person name="Pisabarro A.G."/>
            <person name="Kuo A."/>
            <person name="Tritt A."/>
            <person name="Lipzen A."/>
            <person name="He G."/>
            <person name="Yan M."/>
            <person name="Ng V."/>
            <person name="Cullen D."/>
            <person name="Martin F."/>
            <person name="Rosso M.-N."/>
            <person name="Henrissat B."/>
            <person name="Hibbett D."/>
            <person name="Martinez A.T."/>
            <person name="Grigoriev I.V."/>
        </authorList>
    </citation>
    <scope>NUCLEOTIDE SEQUENCE</scope>
    <source>
        <strain evidence="3">CIRM-BRFM 674</strain>
    </source>
</reference>
<accession>A0A9P6D6J5</accession>
<name>A0A9P6D6J5_9AGAR</name>
<dbReference type="Pfam" id="PF00293">
    <property type="entry name" value="NUDIX"/>
    <property type="match status" value="1"/>
</dbReference>